<evidence type="ECO:0000259" key="1">
    <source>
        <dbReference type="SMART" id="SM00897"/>
    </source>
</evidence>
<organism evidence="3 4">
    <name type="scientific">Clostridium muellerianum</name>
    <dbReference type="NCBI Taxonomy" id="2716538"/>
    <lineage>
        <taxon>Bacteria</taxon>
        <taxon>Bacillati</taxon>
        <taxon>Bacillota</taxon>
        <taxon>Clostridia</taxon>
        <taxon>Eubacteriales</taxon>
        <taxon>Clostridiaceae</taxon>
        <taxon>Clostridium</taxon>
    </lineage>
</organism>
<proteinExistence type="predicted"/>
<dbReference type="PANTHER" id="PTHR40252">
    <property type="entry name" value="BLR0328 PROTEIN"/>
    <property type="match status" value="1"/>
</dbReference>
<protein>
    <recommendedName>
        <fullName evidence="5">FIST N domain protein</fullName>
    </recommendedName>
</protein>
<evidence type="ECO:0008006" key="5">
    <source>
        <dbReference type="Google" id="ProtNLM"/>
    </source>
</evidence>
<evidence type="ECO:0000259" key="2">
    <source>
        <dbReference type="SMART" id="SM01204"/>
    </source>
</evidence>
<comment type="caution">
    <text evidence="3">The sequence shown here is derived from an EMBL/GenBank/DDBJ whole genome shotgun (WGS) entry which is preliminary data.</text>
</comment>
<dbReference type="RefSeq" id="WP_169297714.1">
    <property type="nucleotide sequence ID" value="NZ_JABBNI010000018.1"/>
</dbReference>
<dbReference type="AlphaFoldDB" id="A0A7Y0HPV9"/>
<name>A0A7Y0HPV9_9CLOT</name>
<dbReference type="Pfam" id="PF08495">
    <property type="entry name" value="FIST"/>
    <property type="match status" value="1"/>
</dbReference>
<keyword evidence="4" id="KW-1185">Reference proteome</keyword>
<dbReference type="EMBL" id="JABBNI010000018">
    <property type="protein sequence ID" value="NMM63108.1"/>
    <property type="molecule type" value="Genomic_DNA"/>
</dbReference>
<dbReference type="SMART" id="SM00897">
    <property type="entry name" value="FIST"/>
    <property type="match status" value="1"/>
</dbReference>
<gene>
    <name evidence="3" type="ORF">HBE96_10445</name>
</gene>
<evidence type="ECO:0000313" key="3">
    <source>
        <dbReference type="EMBL" id="NMM63108.1"/>
    </source>
</evidence>
<evidence type="ECO:0000313" key="4">
    <source>
        <dbReference type="Proteomes" id="UP000537131"/>
    </source>
</evidence>
<dbReference type="PANTHER" id="PTHR40252:SF2">
    <property type="entry name" value="BLR0328 PROTEIN"/>
    <property type="match status" value="1"/>
</dbReference>
<dbReference type="Pfam" id="PF10442">
    <property type="entry name" value="FIST_C"/>
    <property type="match status" value="1"/>
</dbReference>
<feature type="domain" description="FIST" evidence="1">
    <location>
        <begin position="99"/>
        <end position="300"/>
    </location>
</feature>
<accession>A0A7Y0HPV9</accession>
<feature type="domain" description="FIST C-domain" evidence="2">
    <location>
        <begin position="301"/>
        <end position="431"/>
    </location>
</feature>
<dbReference type="InterPro" id="IPR013702">
    <property type="entry name" value="FIST_domain_N"/>
</dbReference>
<reference evidence="3 4" key="1">
    <citation type="submission" date="2020-06" db="EMBL/GenBank/DDBJ databases">
        <title>Complete Genome Sequence of Clostridium muelleri sp. nov. P21T, an Acid-Alcohol Producing Acetogen Isolated from Old Hay.</title>
        <authorList>
            <person name="Duncan K.E."/>
            <person name="Tanner R.S."/>
        </authorList>
    </citation>
    <scope>NUCLEOTIDE SEQUENCE [LARGE SCALE GENOMIC DNA]</scope>
    <source>
        <strain evidence="3 4">P21</strain>
    </source>
</reference>
<dbReference type="SMART" id="SM01204">
    <property type="entry name" value="FIST_C"/>
    <property type="match status" value="1"/>
</dbReference>
<sequence length="448" mass="50630">MAGKIKKIIDEIIKQRSKGNPAIKEMTKAKFILKGINPDKFDSDSEDDPVIIEKLLKIDEQLNAKKLKFSEVNIKSVFSEKTSEKEVVEDIKNQLEAFDAKLIIYFASSIFDQYNLSSLMKEVFKDCVVVGCSTSGEIVSGKLLKNSVVVMAFNSNIISDVKVEVIENMKEKLNVEAAFISFDNYFNESSYTMDTKRFVGIILIDGISKKEEKIMDLIGNRTNIFFVGGSAGDDCRFVKTHVCANGKAYSDSAVLLMIKMNDNAEFSIIKTQSFKCLNTTLIANKVNEEDREVMEFNNKPAILAYKEAVGADSIEDAKKYFITNPVGLLVNKNEIFVRSPQYVKGTSMLFYCNILKDMEVRLLQSTNIIENTKKAIEDKINEFGKIDGIINFNCIERTLELERKNLEKQYGELFKDIPTIGFSCYGEQFIGHINQTATMLVFKSKTNI</sequence>
<dbReference type="InterPro" id="IPR019494">
    <property type="entry name" value="FIST_C"/>
</dbReference>
<dbReference type="Proteomes" id="UP000537131">
    <property type="component" value="Unassembled WGS sequence"/>
</dbReference>